<dbReference type="Gene3D" id="3.40.50.150">
    <property type="entry name" value="Vaccinia Virus protein VP39"/>
    <property type="match status" value="1"/>
</dbReference>
<dbReference type="GO" id="GO:0008173">
    <property type="term" value="F:RNA methyltransferase activity"/>
    <property type="evidence" value="ECO:0007669"/>
    <property type="project" value="UniProtKB-ARBA"/>
</dbReference>
<dbReference type="EC" id="2.1.1.-" evidence="4"/>
<dbReference type="InterPro" id="IPR013217">
    <property type="entry name" value="Methyltransf_12"/>
</dbReference>
<organism evidence="7 8">
    <name type="scientific">Anaeramoeba ignava</name>
    <name type="common">Anaerobic marine amoeba</name>
    <dbReference type="NCBI Taxonomy" id="1746090"/>
    <lineage>
        <taxon>Eukaryota</taxon>
        <taxon>Metamonada</taxon>
        <taxon>Anaeramoebidae</taxon>
        <taxon>Anaeramoeba</taxon>
    </lineage>
</organism>
<dbReference type="EMBL" id="JAPDFW010000103">
    <property type="protein sequence ID" value="KAJ5069594.1"/>
    <property type="molecule type" value="Genomic_DNA"/>
</dbReference>
<keyword evidence="3 4" id="KW-0808">Transferase</keyword>
<evidence type="ECO:0000313" key="7">
    <source>
        <dbReference type="EMBL" id="KAJ5069594.1"/>
    </source>
</evidence>
<dbReference type="SUPFAM" id="SSF53335">
    <property type="entry name" value="S-adenosyl-L-methionine-dependent methyltransferases"/>
    <property type="match status" value="1"/>
</dbReference>
<dbReference type="OMA" id="PAKYWDI"/>
<feature type="domain" description="Methyltransferase type 12" evidence="6">
    <location>
        <begin position="148"/>
        <end position="249"/>
    </location>
</feature>
<dbReference type="CDD" id="cd02440">
    <property type="entry name" value="AdoMet_MTases"/>
    <property type="match status" value="1"/>
</dbReference>
<evidence type="ECO:0000256" key="4">
    <source>
        <dbReference type="PIRNR" id="PIRNR037755"/>
    </source>
</evidence>
<gene>
    <name evidence="7" type="ORF">M0811_02164</name>
</gene>
<reference evidence="7" key="1">
    <citation type="submission" date="2022-10" db="EMBL/GenBank/DDBJ databases">
        <title>Novel sulphate-reducing endosymbionts in the free-living metamonad Anaeramoeba.</title>
        <authorList>
            <person name="Jerlstrom-Hultqvist J."/>
            <person name="Cepicka I."/>
            <person name="Gallot-Lavallee L."/>
            <person name="Salas-Leiva D."/>
            <person name="Curtis B.A."/>
            <person name="Zahonova K."/>
            <person name="Pipaliya S."/>
            <person name="Dacks J."/>
            <person name="Roger A.J."/>
        </authorList>
    </citation>
    <scope>NUCLEOTIDE SEQUENCE</scope>
    <source>
        <strain evidence="7">BMAN</strain>
    </source>
</reference>
<evidence type="ECO:0000256" key="5">
    <source>
        <dbReference type="SAM" id="MobiDB-lite"/>
    </source>
</evidence>
<dbReference type="Pfam" id="PF08242">
    <property type="entry name" value="Methyltransf_12"/>
    <property type="match status" value="1"/>
</dbReference>
<evidence type="ECO:0000313" key="8">
    <source>
        <dbReference type="Proteomes" id="UP001149090"/>
    </source>
</evidence>
<keyword evidence="8" id="KW-1185">Reference proteome</keyword>
<protein>
    <recommendedName>
        <fullName evidence="4">tRNA N(3)-methylcytidine methyltransferase</fullName>
        <ecNumber evidence="4">2.1.1.-</ecNumber>
    </recommendedName>
</protein>
<dbReference type="GO" id="GO:0032259">
    <property type="term" value="P:methylation"/>
    <property type="evidence" value="ECO:0007669"/>
    <property type="project" value="UniProtKB-KW"/>
</dbReference>
<dbReference type="PANTHER" id="PTHR22809:SF5">
    <property type="entry name" value="TRNA N(3)-METHYLCYTIDINE METHYLTRANSFERASE METTL6"/>
    <property type="match status" value="1"/>
</dbReference>
<feature type="region of interest" description="Disordered" evidence="5">
    <location>
        <begin position="1"/>
        <end position="20"/>
    </location>
</feature>
<accession>A0A9Q0R729</accession>
<dbReference type="OrthoDB" id="417697at2759"/>
<evidence type="ECO:0000259" key="6">
    <source>
        <dbReference type="Pfam" id="PF08242"/>
    </source>
</evidence>
<dbReference type="InterPro" id="IPR029063">
    <property type="entry name" value="SAM-dependent_MTases_sf"/>
</dbReference>
<comment type="similarity">
    <text evidence="1 4">Belongs to the methyltransferase superfamily. METL family.</text>
</comment>
<comment type="caution">
    <text evidence="7">The sequence shown here is derived from an EMBL/GenBank/DDBJ whole genome shotgun (WGS) entry which is preliminary data.</text>
</comment>
<evidence type="ECO:0000256" key="3">
    <source>
        <dbReference type="ARBA" id="ARBA00022679"/>
    </source>
</evidence>
<comment type="function">
    <text evidence="4">S-adenosyl-L-methionine-dependent methyltransferase.</text>
</comment>
<dbReference type="PANTHER" id="PTHR22809">
    <property type="entry name" value="METHYLTRANSFERASE-RELATED"/>
    <property type="match status" value="1"/>
</dbReference>
<evidence type="ECO:0000256" key="2">
    <source>
        <dbReference type="ARBA" id="ARBA00022603"/>
    </source>
</evidence>
<dbReference type="InterPro" id="IPR026113">
    <property type="entry name" value="METTL2/6/8-like"/>
</dbReference>
<sequence>MEKKENQSNQQENNSIPSLELNIEMLQKNTKPKKKEYRNLGELISRVTKQEMEELIQKQNTAGREIELAEIPEEYLAKAKKLLSEETTSTITERWANKYKEESSKFWDKFYKSNKDHAFKDRNYFYQALFEELLEKERFKDQERVALLDIGCGTGSTMFPLLRRTKKLDFYGIDLSPKALQLLKENPEFDSERVKNVFVHDITKSDIPDLPEKSFDIVTLIFTLSAIHPDHYVPVFRRLKKMLKPNGVIVFRDYAVYDLSQLRFNQKENKLSENLYVRWTGTLSYFFSTEVIAKIASETEFKLLKNQYTSRQILNRKKCLVMHRIWIEALFENTN</sequence>
<dbReference type="GO" id="GO:0008757">
    <property type="term" value="F:S-adenosylmethionine-dependent methyltransferase activity"/>
    <property type="evidence" value="ECO:0007669"/>
    <property type="project" value="UniProtKB-ARBA"/>
</dbReference>
<name>A0A9Q0R729_ANAIG</name>
<keyword evidence="2 4" id="KW-0489">Methyltransferase</keyword>
<evidence type="ECO:0000256" key="1">
    <source>
        <dbReference type="ARBA" id="ARBA00009725"/>
    </source>
</evidence>
<dbReference type="AlphaFoldDB" id="A0A9Q0R729"/>
<dbReference type="PIRSF" id="PIRSF037755">
    <property type="entry name" value="Mettl2_prd"/>
    <property type="match status" value="1"/>
</dbReference>
<dbReference type="Proteomes" id="UP001149090">
    <property type="component" value="Unassembled WGS sequence"/>
</dbReference>
<proteinExistence type="inferred from homology"/>